<dbReference type="EMBL" id="LCKF01000024">
    <property type="protein sequence ID" value="KKT90852.1"/>
    <property type="molecule type" value="Genomic_DNA"/>
</dbReference>
<dbReference type="SUPFAM" id="SSF55347">
    <property type="entry name" value="Glyceraldehyde-3-phosphate dehydrogenase-like, C-terminal domain"/>
    <property type="match status" value="1"/>
</dbReference>
<dbReference type="Gene3D" id="3.30.360.10">
    <property type="entry name" value="Dihydrodipicolinate Reductase, domain 2"/>
    <property type="match status" value="1"/>
</dbReference>
<evidence type="ECO:0000259" key="1">
    <source>
        <dbReference type="SMART" id="SM00829"/>
    </source>
</evidence>
<dbReference type="InterPro" id="IPR000683">
    <property type="entry name" value="Gfo/Idh/MocA-like_OxRdtase_N"/>
</dbReference>
<dbReference type="InterPro" id="IPR011032">
    <property type="entry name" value="GroES-like_sf"/>
</dbReference>
<dbReference type="SMART" id="SM00829">
    <property type="entry name" value="PKS_ER"/>
    <property type="match status" value="1"/>
</dbReference>
<dbReference type="Proteomes" id="UP000033966">
    <property type="component" value="Unassembled WGS sequence"/>
</dbReference>
<name>A0A0G1NCK8_9BACT</name>
<dbReference type="Gene3D" id="3.40.50.720">
    <property type="entry name" value="NAD(P)-binding Rossmann-like Domain"/>
    <property type="match status" value="2"/>
</dbReference>
<dbReference type="GO" id="GO:0016491">
    <property type="term" value="F:oxidoreductase activity"/>
    <property type="evidence" value="ECO:0007669"/>
    <property type="project" value="InterPro"/>
</dbReference>
<sequence>MKQVFQNPKSGETRLEEITPPMAPSKGVLVQNRFSVISAGTERGIIELSKKSLFEKAKERPDYVRKFFMLIKTKGFKWAWGVAQAKLGKDIALGYSSAGIVIGAGREVEEFRAGDRVACAGQDYASHAEVIAVPKNLCVKIPENVSEKEAAFATIAAIAMQGIRQANLTPGEKVGVVGLGLLGQLSTRMLRAYGHPVIGFDVNSEQVKFALENGMDEGVALGMGDPELSVKKFTDGRGVDATLSYISSRSYGPGRYDPSFEEGGNDYPLGHVRWTERRNMEEFLRLLSDGSVDIKNLITKTFSIDEAKEAYDLVFRPEGLVHGIVLEYPEEKKHAHRIEFEKSVAEPAKQKEVGVGLIGLGSFMKSEILPHLKKTEGARVIGVAHTHGLDAKATAEEWGAEYVTNDYHDILNDKNIDLVICATRHSNHAKIAVEALRAGKNLHMEKPLALNEEELIAVMEEAKHSKGRLFVGFNRRFSEHFVRVKELFADSQTPLQMLYRINYALEEHWSHDQKEGGRLIGEACHFVDALAYLSGSKPVRVTAASVPVGGAVPHEENFAFTVEFENGSIGTVVYGGLGNFRLPKEYIEIYGNGNIFVIDNFKEGKFITPTKITKYNLRHQHKGYLEELQVQIDAIRGGLPSPMSLEEIYASHLGIIKVAEAIKTGGAAEVQY</sequence>
<dbReference type="SUPFAM" id="SSF50129">
    <property type="entry name" value="GroES-like"/>
    <property type="match status" value="1"/>
</dbReference>
<reference evidence="2 3" key="1">
    <citation type="journal article" date="2015" name="Nature">
        <title>rRNA introns, odd ribosomes, and small enigmatic genomes across a large radiation of phyla.</title>
        <authorList>
            <person name="Brown C.T."/>
            <person name="Hug L.A."/>
            <person name="Thomas B.C."/>
            <person name="Sharon I."/>
            <person name="Castelle C.J."/>
            <person name="Singh A."/>
            <person name="Wilkins M.J."/>
            <person name="Williams K.H."/>
            <person name="Banfield J.F."/>
        </authorList>
    </citation>
    <scope>NUCLEOTIDE SEQUENCE [LARGE SCALE GENOMIC DNA]</scope>
</reference>
<gene>
    <name evidence="2" type="ORF">UW92_C0024G0007</name>
</gene>
<feature type="domain" description="Enoyl reductase (ER)" evidence="1">
    <location>
        <begin position="72"/>
        <end position="326"/>
    </location>
</feature>
<dbReference type="AlphaFoldDB" id="A0A0G1NCK8"/>
<dbReference type="SUPFAM" id="SSF51735">
    <property type="entry name" value="NAD(P)-binding Rossmann-fold domains"/>
    <property type="match status" value="2"/>
</dbReference>
<organism evidence="2 3">
    <name type="scientific">Candidatus Jorgensenbacteria bacterium GW2011_GWA2_45_13</name>
    <dbReference type="NCBI Taxonomy" id="1618662"/>
    <lineage>
        <taxon>Bacteria</taxon>
        <taxon>Candidatus Joergenseniibacteriota</taxon>
    </lineage>
</organism>
<evidence type="ECO:0000313" key="2">
    <source>
        <dbReference type="EMBL" id="KKT90852.1"/>
    </source>
</evidence>
<proteinExistence type="predicted"/>
<dbReference type="Pfam" id="PF22725">
    <property type="entry name" value="GFO_IDH_MocA_C3"/>
    <property type="match status" value="1"/>
</dbReference>
<dbReference type="InterPro" id="IPR055170">
    <property type="entry name" value="GFO_IDH_MocA-like_dom"/>
</dbReference>
<dbReference type="Gene3D" id="3.90.180.10">
    <property type="entry name" value="Medium-chain alcohol dehydrogenases, catalytic domain"/>
    <property type="match status" value="1"/>
</dbReference>
<accession>A0A0G1NCK8</accession>
<evidence type="ECO:0000313" key="3">
    <source>
        <dbReference type="Proteomes" id="UP000033966"/>
    </source>
</evidence>
<dbReference type="Pfam" id="PF01408">
    <property type="entry name" value="GFO_IDH_MocA"/>
    <property type="match status" value="1"/>
</dbReference>
<protein>
    <submittedName>
        <fullName evidence="2">Oxidoreductase</fullName>
    </submittedName>
</protein>
<dbReference type="PANTHER" id="PTHR43377:SF1">
    <property type="entry name" value="BILIVERDIN REDUCTASE A"/>
    <property type="match status" value="1"/>
</dbReference>
<dbReference type="InterPro" id="IPR051450">
    <property type="entry name" value="Gfo/Idh/MocA_Oxidoreductases"/>
</dbReference>
<dbReference type="CDD" id="cd08255">
    <property type="entry name" value="2-desacetyl-2-hydroxyethyl_bacteriochlorophyllide_like"/>
    <property type="match status" value="1"/>
</dbReference>
<comment type="caution">
    <text evidence="2">The sequence shown here is derived from an EMBL/GenBank/DDBJ whole genome shotgun (WGS) entry which is preliminary data.</text>
</comment>
<dbReference type="GO" id="GO:0000166">
    <property type="term" value="F:nucleotide binding"/>
    <property type="evidence" value="ECO:0007669"/>
    <property type="project" value="InterPro"/>
</dbReference>
<dbReference type="InterPro" id="IPR020843">
    <property type="entry name" value="ER"/>
</dbReference>
<dbReference type="InterPro" id="IPR036291">
    <property type="entry name" value="NAD(P)-bd_dom_sf"/>
</dbReference>
<dbReference type="PANTHER" id="PTHR43377">
    <property type="entry name" value="BILIVERDIN REDUCTASE A"/>
    <property type="match status" value="1"/>
</dbReference>
<dbReference type="PATRIC" id="fig|1618662.3.peg.486"/>